<accession>A0A5C1QKD5</accession>
<dbReference type="Proteomes" id="UP000324209">
    <property type="component" value="Chromosome"/>
</dbReference>
<gene>
    <name evidence="2" type="ORF">EXM22_08705</name>
</gene>
<dbReference type="InterPro" id="IPR019734">
    <property type="entry name" value="TPR_rpt"/>
</dbReference>
<dbReference type="SMART" id="SM00028">
    <property type="entry name" value="TPR"/>
    <property type="match status" value="4"/>
</dbReference>
<dbReference type="Gene3D" id="1.25.40.10">
    <property type="entry name" value="Tetratricopeptide repeat domain"/>
    <property type="match status" value="1"/>
</dbReference>
<dbReference type="InterPro" id="IPR011990">
    <property type="entry name" value="TPR-like_helical_dom_sf"/>
</dbReference>
<feature type="compositionally biased region" description="Polar residues" evidence="1">
    <location>
        <begin position="268"/>
        <end position="278"/>
    </location>
</feature>
<reference evidence="2 3" key="1">
    <citation type="submission" date="2019-02" db="EMBL/GenBank/DDBJ databases">
        <title>Complete Genome Sequence and Methylome Analysis of free living Spirochaetas.</title>
        <authorList>
            <person name="Fomenkov A."/>
            <person name="Dubinina G."/>
            <person name="Leshcheva N."/>
            <person name="Mikheeva N."/>
            <person name="Grabovich M."/>
            <person name="Vincze T."/>
            <person name="Roberts R.J."/>
        </authorList>
    </citation>
    <scope>NUCLEOTIDE SEQUENCE [LARGE SCALE GENOMIC DNA]</scope>
    <source>
        <strain evidence="2 3">K2</strain>
    </source>
</reference>
<dbReference type="KEGG" id="ock:EXM22_08705"/>
<protein>
    <submittedName>
        <fullName evidence="2">Tetratricopeptide repeat protein</fullName>
    </submittedName>
</protein>
<proteinExistence type="predicted"/>
<dbReference type="Pfam" id="PF14559">
    <property type="entry name" value="TPR_19"/>
    <property type="match status" value="1"/>
</dbReference>
<evidence type="ECO:0000313" key="3">
    <source>
        <dbReference type="Proteomes" id="UP000324209"/>
    </source>
</evidence>
<organism evidence="2 3">
    <name type="scientific">Oceanispirochaeta crateris</name>
    <dbReference type="NCBI Taxonomy" id="2518645"/>
    <lineage>
        <taxon>Bacteria</taxon>
        <taxon>Pseudomonadati</taxon>
        <taxon>Spirochaetota</taxon>
        <taxon>Spirochaetia</taxon>
        <taxon>Spirochaetales</taxon>
        <taxon>Spirochaetaceae</taxon>
        <taxon>Oceanispirochaeta</taxon>
    </lineage>
</organism>
<dbReference type="EMBL" id="CP036150">
    <property type="protein sequence ID" value="QEN08061.1"/>
    <property type="molecule type" value="Genomic_DNA"/>
</dbReference>
<keyword evidence="3" id="KW-1185">Reference proteome</keyword>
<name>A0A5C1QKD5_9SPIO</name>
<dbReference type="Pfam" id="PF13174">
    <property type="entry name" value="TPR_6"/>
    <property type="match status" value="1"/>
</dbReference>
<evidence type="ECO:0000313" key="2">
    <source>
        <dbReference type="EMBL" id="QEN08061.1"/>
    </source>
</evidence>
<feature type="region of interest" description="Disordered" evidence="1">
    <location>
        <begin position="268"/>
        <end position="294"/>
    </location>
</feature>
<sequence>MDKEGFFLYVNNLNSFNESVKPKGGPGCMVNKGFLTIVFLLLSTFLQGADFYETGLNDFREGRTDQAVLNLEKALQNDPVNDSACLYLGILYQNKGDLSRAESYYSRGRDIRGSQYENLTFNLANLYFNGKRYDQASSLYEMLLQSPGEQRTASLLNLANLSVATASYDAAIDLYLDYLMEDPETNQRENIEKMISLLRKTLDEREARKLAEEQRIQQERELAEQKELEEKQRLEEEARQKLLAEQKRLEEEAKQKALLEDILNSLSNSGKETRSITAESEQLKEEFEESGLDD</sequence>
<dbReference type="AlphaFoldDB" id="A0A5C1QKD5"/>
<dbReference type="SUPFAM" id="SSF48452">
    <property type="entry name" value="TPR-like"/>
    <property type="match status" value="1"/>
</dbReference>
<evidence type="ECO:0000256" key="1">
    <source>
        <dbReference type="SAM" id="MobiDB-lite"/>
    </source>
</evidence>
<dbReference type="OrthoDB" id="363363at2"/>